<evidence type="ECO:0000256" key="1">
    <source>
        <dbReference type="SAM" id="MobiDB-lite"/>
    </source>
</evidence>
<comment type="caution">
    <text evidence="2">The sequence shown here is derived from an EMBL/GenBank/DDBJ whole genome shotgun (WGS) entry which is preliminary data.</text>
</comment>
<feature type="compositionally biased region" description="Polar residues" evidence="1">
    <location>
        <begin position="104"/>
        <end position="114"/>
    </location>
</feature>
<dbReference type="EMBL" id="JARK01000001">
    <property type="protein sequence ID" value="EYC46316.1"/>
    <property type="molecule type" value="Genomic_DNA"/>
</dbReference>
<feature type="region of interest" description="Disordered" evidence="1">
    <location>
        <begin position="93"/>
        <end position="114"/>
    </location>
</feature>
<sequence>MEGPPDPDPSSLTDLATVKSSDIATSFSRVPAEFQTISPIVDDTAIDTSPTLDDDSDAQAKPESICEISPASFLAPTTTVHSHTEGYYVIDMDTSTTPPSSPSRVSADSYPTPNRQHLDLSEEALLASDDDSPQVRSLAETVVASFPLVPPVFTAAHEGADVSGTAHAALRNSIHH</sequence>
<reference evidence="3" key="1">
    <citation type="journal article" date="2015" name="Nat. Genet.">
        <title>The genome and transcriptome of the zoonotic hookworm Ancylostoma ceylanicum identify infection-specific gene families.</title>
        <authorList>
            <person name="Schwarz E.M."/>
            <person name="Hu Y."/>
            <person name="Antoshechkin I."/>
            <person name="Miller M.M."/>
            <person name="Sternberg P.W."/>
            <person name="Aroian R.V."/>
        </authorList>
    </citation>
    <scope>NUCLEOTIDE SEQUENCE</scope>
    <source>
        <strain evidence="3">HY135</strain>
    </source>
</reference>
<gene>
    <name evidence="2" type="primary">Acey_s0401.g776</name>
    <name evidence="2" type="ORF">Y032_0401g776</name>
</gene>
<proteinExistence type="predicted"/>
<organism evidence="2 3">
    <name type="scientific">Ancylostoma ceylanicum</name>
    <dbReference type="NCBI Taxonomy" id="53326"/>
    <lineage>
        <taxon>Eukaryota</taxon>
        <taxon>Metazoa</taxon>
        <taxon>Ecdysozoa</taxon>
        <taxon>Nematoda</taxon>
        <taxon>Chromadorea</taxon>
        <taxon>Rhabditida</taxon>
        <taxon>Rhabditina</taxon>
        <taxon>Rhabditomorpha</taxon>
        <taxon>Strongyloidea</taxon>
        <taxon>Ancylostomatidae</taxon>
        <taxon>Ancylostomatinae</taxon>
        <taxon>Ancylostoma</taxon>
    </lineage>
</organism>
<evidence type="ECO:0000313" key="3">
    <source>
        <dbReference type="Proteomes" id="UP000024635"/>
    </source>
</evidence>
<name>A0A016X398_9BILA</name>
<protein>
    <submittedName>
        <fullName evidence="2">Uncharacterized protein</fullName>
    </submittedName>
</protein>
<dbReference type="Proteomes" id="UP000024635">
    <property type="component" value="Unassembled WGS sequence"/>
</dbReference>
<keyword evidence="3" id="KW-1185">Reference proteome</keyword>
<dbReference type="AlphaFoldDB" id="A0A016X398"/>
<evidence type="ECO:0000313" key="2">
    <source>
        <dbReference type="EMBL" id="EYC46316.1"/>
    </source>
</evidence>
<accession>A0A016X398</accession>